<dbReference type="PANTHER" id="PTHR40980:SF4">
    <property type="entry name" value="TONB-DEPENDENT RECEPTOR-LIKE BETA-BARREL DOMAIN-CONTAINING PROTEIN"/>
    <property type="match status" value="1"/>
</dbReference>
<keyword evidence="3" id="KW-0998">Cell outer membrane</keyword>
<dbReference type="Proteomes" id="UP000037953">
    <property type="component" value="Unassembled WGS sequence"/>
</dbReference>
<dbReference type="Gene3D" id="2.40.170.20">
    <property type="entry name" value="TonB-dependent receptor, beta-barrel domain"/>
    <property type="match status" value="1"/>
</dbReference>
<dbReference type="PANTHER" id="PTHR40980">
    <property type="entry name" value="PLUG DOMAIN-CONTAINING PROTEIN"/>
    <property type="match status" value="1"/>
</dbReference>
<gene>
    <name evidence="5" type="ORF">AOB46_19930</name>
</gene>
<evidence type="ECO:0000313" key="5">
    <source>
        <dbReference type="EMBL" id="KPE49481.1"/>
    </source>
</evidence>
<evidence type="ECO:0000313" key="6">
    <source>
        <dbReference type="Proteomes" id="UP000037953"/>
    </source>
</evidence>
<dbReference type="InterPro" id="IPR041700">
    <property type="entry name" value="OMP_b-brl_3"/>
</dbReference>
<keyword evidence="2" id="KW-0472">Membrane</keyword>
<comment type="caution">
    <text evidence="5">The sequence shown here is derived from an EMBL/GenBank/DDBJ whole genome shotgun (WGS) entry which is preliminary data.</text>
</comment>
<name>A0A0N0IUA5_CHRID</name>
<proteinExistence type="predicted"/>
<reference evidence="5 6" key="1">
    <citation type="journal article" date="2015" name="Genom Data">
        <title>Draft genome sequence of a multidrug-resistant Chryseobacterium indologenes isolate from Malaysia.</title>
        <authorList>
            <person name="Yu C.Y."/>
            <person name="Ang G.Y."/>
            <person name="Cheng H.J."/>
            <person name="Cheong Y.M."/>
            <person name="Yin W.F."/>
            <person name="Chan K.G."/>
        </authorList>
    </citation>
    <scope>NUCLEOTIDE SEQUENCE [LARGE SCALE GENOMIC DNA]</scope>
    <source>
        <strain evidence="5 6">CI_885</strain>
    </source>
</reference>
<dbReference type="InterPro" id="IPR036942">
    <property type="entry name" value="Beta-barrel_TonB_sf"/>
</dbReference>
<evidence type="ECO:0000256" key="2">
    <source>
        <dbReference type="ARBA" id="ARBA00023136"/>
    </source>
</evidence>
<evidence type="ECO:0000256" key="1">
    <source>
        <dbReference type="ARBA" id="ARBA00004442"/>
    </source>
</evidence>
<feature type="domain" description="Outer membrane protein beta-barrel" evidence="4">
    <location>
        <begin position="275"/>
        <end position="679"/>
    </location>
</feature>
<evidence type="ECO:0000256" key="3">
    <source>
        <dbReference type="ARBA" id="ARBA00023237"/>
    </source>
</evidence>
<dbReference type="PATRIC" id="fig|253.9.peg.1962"/>
<accession>A0A0N0IUA5</accession>
<dbReference type="Pfam" id="PF14905">
    <property type="entry name" value="OMP_b-brl_3"/>
    <property type="match status" value="1"/>
</dbReference>
<organism evidence="5 6">
    <name type="scientific">Chryseobacterium indologenes</name>
    <name type="common">Flavobacterium indologenes</name>
    <dbReference type="NCBI Taxonomy" id="253"/>
    <lineage>
        <taxon>Bacteria</taxon>
        <taxon>Pseudomonadati</taxon>
        <taxon>Bacteroidota</taxon>
        <taxon>Flavobacteriia</taxon>
        <taxon>Flavobacteriales</taxon>
        <taxon>Weeksellaceae</taxon>
        <taxon>Chryseobacterium group</taxon>
        <taxon>Chryseobacterium</taxon>
    </lineage>
</organism>
<evidence type="ECO:0000259" key="4">
    <source>
        <dbReference type="Pfam" id="PF14905"/>
    </source>
</evidence>
<comment type="subcellular location">
    <subcellularLocation>
        <location evidence="1">Cell outer membrane</location>
    </subcellularLocation>
</comment>
<dbReference type="EMBL" id="LJOD01000018">
    <property type="protein sequence ID" value="KPE49481.1"/>
    <property type="molecule type" value="Genomic_DNA"/>
</dbReference>
<dbReference type="GO" id="GO:0009279">
    <property type="term" value="C:cell outer membrane"/>
    <property type="evidence" value="ECO:0007669"/>
    <property type="project" value="UniProtKB-SubCell"/>
</dbReference>
<reference evidence="6" key="2">
    <citation type="submission" date="2015-09" db="EMBL/GenBank/DDBJ databases">
        <title>Draft genome sequence of a multidrug-resistant Chryseobacterium indologenes isolate from Malaysia.</title>
        <authorList>
            <person name="Yu C.Y."/>
            <person name="Ang G.Y."/>
            <person name="Chan K.-G."/>
        </authorList>
    </citation>
    <scope>NUCLEOTIDE SEQUENCE [LARGE SCALE GENOMIC DNA]</scope>
    <source>
        <strain evidence="6">CI_885</strain>
    </source>
</reference>
<dbReference type="SUPFAM" id="SSF56935">
    <property type="entry name" value="Porins"/>
    <property type="match status" value="1"/>
</dbReference>
<protein>
    <recommendedName>
        <fullName evidence="4">Outer membrane protein beta-barrel domain-containing protein</fullName>
    </recommendedName>
</protein>
<dbReference type="AlphaFoldDB" id="A0A0N0IUA5"/>
<sequence>MDLGNIKTDKIQEIKEVVLERKKKFIERKVDRLVFNVENSISSLGGDALDALKVTPNINIQNDQIYMIGKSGMSVMIDDRLIQLSGDDLISFLKNIKSDDIKSIEVITNPPAKYDAAGNSGIINIKMKKAKKNSISGNLKTSYTQATYPLGSLGGGLNYQKNKLTINSNINYSNGSIAPYQEYTISYPNYTWFETNTARSLQNNWSGNISLDYQISPKTTIGIQYSGASGQSIRKGINTSSIMNNNLITDSLVITPSRLEMNRKTHSLNIHSVTKMNNEGALFSMDIDYFKYTLHMNNNFNTNTFLPDRTEVPDRYSAANNLNNQDIDIYSAKADFETPLKWMKFSFGGKVSFINNDSNVSYFNTTSASPDFDPSRSNVFNYKENIQAVYISGNKELSQKWILQLGLRLENTQTKGYSETLSQTTKNNYLKLFPTFYLTYKLSEESTLGLNYNRRIDRPSFSKLNPFRFYTSSFNYSEGNPFLQPYFTDNIELSHTYKNLYSSVYAYNLTNGFDEVMNVSAGSAIQIVKPINFYTEKSIGWVESYTFNQWKWWESNNQFNLYYSQTTSKTPNVVSNIDGWTFSLKSNNVFNLNKAKTIRSELNFFYKSSSVAGSFKVSDFYYFDAGFNFLFLKNKLQTAVNFMDVFRTQKRTFIQYVNGIKQENFDYRDTQKIRLSLTWNFGKSIKGQNKKFSNDEEKKRVN</sequence>